<dbReference type="SUPFAM" id="SSF49758">
    <property type="entry name" value="Calpain large subunit, middle domain (domain III)"/>
    <property type="match status" value="3"/>
</dbReference>
<keyword evidence="8" id="KW-1185">Reference proteome</keyword>
<dbReference type="Pfam" id="PF01067">
    <property type="entry name" value="Calpain_III"/>
    <property type="match status" value="1"/>
</dbReference>
<dbReference type="AlphaFoldDB" id="A0A9N8VEB4"/>
<dbReference type="SMART" id="SM00720">
    <property type="entry name" value="calpain_III"/>
    <property type="match status" value="1"/>
</dbReference>
<proteinExistence type="inferred from homology"/>
<dbReference type="InterPro" id="IPR036213">
    <property type="entry name" value="Calpain_III_sf"/>
</dbReference>
<evidence type="ECO:0000256" key="1">
    <source>
        <dbReference type="ARBA" id="ARBA00010193"/>
    </source>
</evidence>
<evidence type="ECO:0000256" key="3">
    <source>
        <dbReference type="ARBA" id="ARBA00022801"/>
    </source>
</evidence>
<dbReference type="Gene3D" id="3.90.70.10">
    <property type="entry name" value="Cysteine proteinases"/>
    <property type="match status" value="1"/>
</dbReference>
<dbReference type="GO" id="GO:0006508">
    <property type="term" value="P:proteolysis"/>
    <property type="evidence" value="ECO:0007669"/>
    <property type="project" value="UniProtKB-KW"/>
</dbReference>
<protein>
    <submittedName>
        <fullName evidence="7">5671_t:CDS:1</fullName>
    </submittedName>
</protein>
<comment type="caution">
    <text evidence="7">The sequence shown here is derived from an EMBL/GenBank/DDBJ whole genome shotgun (WGS) entry which is preliminary data.</text>
</comment>
<organism evidence="7 8">
    <name type="scientific">Dentiscutata erythropus</name>
    <dbReference type="NCBI Taxonomy" id="1348616"/>
    <lineage>
        <taxon>Eukaryota</taxon>
        <taxon>Fungi</taxon>
        <taxon>Fungi incertae sedis</taxon>
        <taxon>Mucoromycota</taxon>
        <taxon>Glomeromycotina</taxon>
        <taxon>Glomeromycetes</taxon>
        <taxon>Diversisporales</taxon>
        <taxon>Gigasporaceae</taxon>
        <taxon>Dentiscutata</taxon>
    </lineage>
</organism>
<dbReference type="SUPFAM" id="SSF54001">
    <property type="entry name" value="Cysteine proteinases"/>
    <property type="match status" value="1"/>
</dbReference>
<feature type="domain" description="Calpain catalytic" evidence="6">
    <location>
        <begin position="41"/>
        <end position="141"/>
    </location>
</feature>
<keyword evidence="3" id="KW-0378">Hydrolase</keyword>
<dbReference type="InterPro" id="IPR038765">
    <property type="entry name" value="Papain-like_cys_pep_sf"/>
</dbReference>
<keyword evidence="4" id="KW-0788">Thiol protease</keyword>
<dbReference type="Proteomes" id="UP000789405">
    <property type="component" value="Unassembled WGS sequence"/>
</dbReference>
<accession>A0A9N8VEB4</accession>
<dbReference type="PROSITE" id="PS50203">
    <property type="entry name" value="CALPAIN_CAT"/>
    <property type="match status" value="1"/>
</dbReference>
<dbReference type="Gene3D" id="2.60.120.380">
    <property type="match status" value="2"/>
</dbReference>
<evidence type="ECO:0000313" key="7">
    <source>
        <dbReference type="EMBL" id="CAG8447833.1"/>
    </source>
</evidence>
<evidence type="ECO:0000256" key="5">
    <source>
        <dbReference type="PROSITE-ProRule" id="PRU00239"/>
    </source>
</evidence>
<evidence type="ECO:0000256" key="2">
    <source>
        <dbReference type="ARBA" id="ARBA00022670"/>
    </source>
</evidence>
<sequence>MVVYESDGWIRFPRVKFRDRSTVCIILRVFINNKLLKFYYAHSTLTGWIPELIFIADKSFNKNTVWRRLLMGHKKGQTLVTITTGNMTDNEADGVGLVPTHTYAVLDAREFNGLQLLQVKNPWNIKRWIGPYSHLDTINWTPELMSLLNYDRLQAVHNDDAPKDTLNLGYNPQFFLEIKNDTKKDSATYILLSKHITTTGKNRDFITLHLYNETEGKRIFYPSTPWKELRFNAPPGESRYTIVVDKRKEEVSETKSLEFTLKCYCMSQFELTEITEVQKQYPTEKQVVGKWTTETAGGNPNEITYLNNPQYRLSMDPQSCKSPEDKLRIQLMLEGPKKYAMHVKLVWGNGKRITSVLAKDILVQSTGYNYGFCYCEMEDIRPGDYTIVVSTLEPGLVGDYVLTVASNFEFKLTPIPLEGAGLYRRDIHGEWLGVNAMGCVDNTDYNKNPCYHIKVKEMTTIKIRLQVSDIKPSPMLGVNIYEKHPTKFLGNEIGNSGPYANFPQGVCTDDVTLPHNNEGYVVVFSTWSRDESGKFNAFVYSDRNITIEAI</sequence>
<dbReference type="EMBL" id="CAJVPY010000069">
    <property type="protein sequence ID" value="CAG8447833.1"/>
    <property type="molecule type" value="Genomic_DNA"/>
</dbReference>
<dbReference type="InterPro" id="IPR022682">
    <property type="entry name" value="Calpain_domain_III"/>
</dbReference>
<dbReference type="InterPro" id="IPR051297">
    <property type="entry name" value="PalB/RIM13"/>
</dbReference>
<evidence type="ECO:0000256" key="4">
    <source>
        <dbReference type="ARBA" id="ARBA00022807"/>
    </source>
</evidence>
<keyword evidence="2" id="KW-0645">Protease</keyword>
<dbReference type="OrthoDB" id="167576at2759"/>
<dbReference type="InterPro" id="IPR022683">
    <property type="entry name" value="Calpain_III"/>
</dbReference>
<dbReference type="PANTHER" id="PTHR46143:SF1">
    <property type="entry name" value="CALPAIN-7"/>
    <property type="match status" value="1"/>
</dbReference>
<dbReference type="Pfam" id="PF00648">
    <property type="entry name" value="Peptidase_C2"/>
    <property type="match status" value="1"/>
</dbReference>
<dbReference type="PANTHER" id="PTHR46143">
    <property type="entry name" value="CALPAIN-7"/>
    <property type="match status" value="1"/>
</dbReference>
<evidence type="ECO:0000259" key="6">
    <source>
        <dbReference type="PROSITE" id="PS50203"/>
    </source>
</evidence>
<evidence type="ECO:0000313" key="8">
    <source>
        <dbReference type="Proteomes" id="UP000789405"/>
    </source>
</evidence>
<comment type="caution">
    <text evidence="5">Lacks conserved residue(s) required for the propagation of feature annotation.</text>
</comment>
<gene>
    <name evidence="7" type="ORF">DERYTH_LOCUS330</name>
</gene>
<reference evidence="7" key="1">
    <citation type="submission" date="2021-06" db="EMBL/GenBank/DDBJ databases">
        <authorList>
            <person name="Kallberg Y."/>
            <person name="Tangrot J."/>
            <person name="Rosling A."/>
        </authorList>
    </citation>
    <scope>NUCLEOTIDE SEQUENCE</scope>
    <source>
        <strain evidence="7">MA453B</strain>
    </source>
</reference>
<comment type="similarity">
    <text evidence="1">Belongs to the peptidase C2 family. PalB/RIM13 subfamily.</text>
</comment>
<dbReference type="GO" id="GO:0004198">
    <property type="term" value="F:calcium-dependent cysteine-type endopeptidase activity"/>
    <property type="evidence" value="ECO:0007669"/>
    <property type="project" value="InterPro"/>
</dbReference>
<name>A0A9N8VEB4_9GLOM</name>
<dbReference type="InterPro" id="IPR001300">
    <property type="entry name" value="Peptidase_C2_calpain_cat"/>
</dbReference>